<dbReference type="Pfam" id="PF01335">
    <property type="entry name" value="DED"/>
    <property type="match status" value="1"/>
</dbReference>
<dbReference type="GO" id="GO:0042981">
    <property type="term" value="P:regulation of apoptotic process"/>
    <property type="evidence" value="ECO:0007669"/>
    <property type="project" value="InterPro"/>
</dbReference>
<dbReference type="GO" id="GO:0045089">
    <property type="term" value="P:positive regulation of innate immune response"/>
    <property type="evidence" value="ECO:0007669"/>
    <property type="project" value="TreeGrafter"/>
</dbReference>
<dbReference type="FunFam" id="1.10.533.10:FF:000059">
    <property type="entry name" value="Fas-associated via death domain"/>
    <property type="match status" value="1"/>
</dbReference>
<keyword evidence="4" id="KW-1185">Reference proteome</keyword>
<dbReference type="PANTHER" id="PTHR15077:SF10">
    <property type="entry name" value="FAS-ASSOCIATED DEATH DOMAIN PROTEIN"/>
    <property type="match status" value="1"/>
</dbReference>
<dbReference type="AlphaFoldDB" id="A0A091J3W4"/>
<proteinExistence type="predicted"/>
<evidence type="ECO:0000313" key="4">
    <source>
        <dbReference type="Proteomes" id="UP000053119"/>
    </source>
</evidence>
<name>A0A091J3W4_EGRGA</name>
<dbReference type="PANTHER" id="PTHR15077">
    <property type="entry name" value="FAS-ASSOCIATING DEATH DOMAIN-CONTAINING PROTEIN FADD"/>
    <property type="match status" value="1"/>
</dbReference>
<protein>
    <submittedName>
        <fullName evidence="3">Protein FADD</fullName>
    </submittedName>
</protein>
<dbReference type="EMBL" id="KK501373">
    <property type="protein sequence ID" value="KFP14483.1"/>
    <property type="molecule type" value="Genomic_DNA"/>
</dbReference>
<organism evidence="3 4">
    <name type="scientific">Egretta garzetta</name>
    <name type="common">Little egret</name>
    <dbReference type="NCBI Taxonomy" id="188379"/>
    <lineage>
        <taxon>Eukaryota</taxon>
        <taxon>Metazoa</taxon>
        <taxon>Chordata</taxon>
        <taxon>Craniata</taxon>
        <taxon>Vertebrata</taxon>
        <taxon>Euteleostomi</taxon>
        <taxon>Archelosauria</taxon>
        <taxon>Archosauria</taxon>
        <taxon>Dinosauria</taxon>
        <taxon>Saurischia</taxon>
        <taxon>Theropoda</taxon>
        <taxon>Coelurosauria</taxon>
        <taxon>Aves</taxon>
        <taxon>Neognathae</taxon>
        <taxon>Neoaves</taxon>
        <taxon>Aequornithes</taxon>
        <taxon>Pelecaniformes</taxon>
        <taxon>Ardeidae</taxon>
        <taxon>Egretta</taxon>
    </lineage>
</organism>
<dbReference type="SMART" id="SM00031">
    <property type="entry name" value="DED"/>
    <property type="match status" value="1"/>
</dbReference>
<dbReference type="Proteomes" id="UP000053119">
    <property type="component" value="Unassembled WGS sequence"/>
</dbReference>
<dbReference type="GO" id="GO:0097191">
    <property type="term" value="P:extrinsic apoptotic signaling pathway"/>
    <property type="evidence" value="ECO:0007669"/>
    <property type="project" value="TreeGrafter"/>
</dbReference>
<dbReference type="CDD" id="cd08336">
    <property type="entry name" value="DED_FADD"/>
    <property type="match status" value="1"/>
</dbReference>
<accession>A0A091J3W4</accession>
<dbReference type="InterPro" id="IPR001875">
    <property type="entry name" value="DED_dom"/>
</dbReference>
<dbReference type="GO" id="GO:0089720">
    <property type="term" value="F:caspase binding"/>
    <property type="evidence" value="ECO:0007669"/>
    <property type="project" value="TreeGrafter"/>
</dbReference>
<sequence>MDSFYPLLHFLSSSLSEGELSSMKFLCRPHIGKRKLESVQSGMDLFSILLEQQQITRNDLSFLEDLLKNIKREDLVLRLKQFEEEREVSAPDDQPDVHEKRLQKAAIEVICENVGREWKMLMRKLGISEAKMDGIMTANPYNLREQVFQSLREWQKGRDAKVTDLVKALRGCNMNLVADKVEE</sequence>
<reference evidence="3 4" key="1">
    <citation type="submission" date="2014-04" db="EMBL/GenBank/DDBJ databases">
        <title>Genome evolution of avian class.</title>
        <authorList>
            <person name="Zhang G."/>
            <person name="Li C."/>
        </authorList>
    </citation>
    <scope>NUCLEOTIDE SEQUENCE [LARGE SCALE GENOMIC DNA]</scope>
    <source>
        <strain evidence="3">BGI_Z169</strain>
    </source>
</reference>
<dbReference type="SUPFAM" id="SSF47986">
    <property type="entry name" value="DEATH domain"/>
    <property type="match status" value="1"/>
</dbReference>
<feature type="domain" description="Death" evidence="1">
    <location>
        <begin position="103"/>
        <end position="183"/>
    </location>
</feature>
<evidence type="ECO:0000313" key="3">
    <source>
        <dbReference type="EMBL" id="KFP14483.1"/>
    </source>
</evidence>
<dbReference type="InterPro" id="IPR000488">
    <property type="entry name" value="Death_dom"/>
</dbReference>
<evidence type="ECO:0000259" key="2">
    <source>
        <dbReference type="PROSITE" id="PS50168"/>
    </source>
</evidence>
<dbReference type="SMART" id="SM00005">
    <property type="entry name" value="DEATH"/>
    <property type="match status" value="1"/>
</dbReference>
<dbReference type="PROSITE" id="PS50017">
    <property type="entry name" value="DEATH_DOMAIN"/>
    <property type="match status" value="1"/>
</dbReference>
<evidence type="ECO:0000259" key="1">
    <source>
        <dbReference type="PROSITE" id="PS50017"/>
    </source>
</evidence>
<gene>
    <name evidence="3" type="ORF">Z169_11119</name>
</gene>
<dbReference type="InterPro" id="IPR011029">
    <property type="entry name" value="DEATH-like_dom_sf"/>
</dbReference>
<feature type="non-terminal residue" evidence="3">
    <location>
        <position position="183"/>
    </location>
</feature>
<dbReference type="STRING" id="188379.A0A091J3W4"/>
<dbReference type="CDD" id="cd08306">
    <property type="entry name" value="Death_FADD"/>
    <property type="match status" value="1"/>
</dbReference>
<dbReference type="Gene3D" id="1.10.533.10">
    <property type="entry name" value="Death Domain, Fas"/>
    <property type="match status" value="2"/>
</dbReference>
<dbReference type="GO" id="GO:0031265">
    <property type="term" value="C:CD95 death-inducing signaling complex"/>
    <property type="evidence" value="ECO:0007669"/>
    <property type="project" value="TreeGrafter"/>
</dbReference>
<dbReference type="Pfam" id="PF00531">
    <property type="entry name" value="Death"/>
    <property type="match status" value="1"/>
</dbReference>
<dbReference type="InterPro" id="IPR016729">
    <property type="entry name" value="FADD"/>
</dbReference>
<dbReference type="PROSITE" id="PS50168">
    <property type="entry name" value="DED"/>
    <property type="match status" value="1"/>
</dbReference>
<feature type="domain" description="DED" evidence="2">
    <location>
        <begin position="3"/>
        <end position="81"/>
    </location>
</feature>
<dbReference type="GO" id="GO:0005123">
    <property type="term" value="F:death receptor binding"/>
    <property type="evidence" value="ECO:0007669"/>
    <property type="project" value="TreeGrafter"/>
</dbReference>